<reference evidence="3" key="1">
    <citation type="journal article" date="2020" name="Stud. Mycol.">
        <title>101 Dothideomycetes genomes: A test case for predicting lifestyles and emergence of pathogens.</title>
        <authorList>
            <person name="Haridas S."/>
            <person name="Albert R."/>
            <person name="Binder M."/>
            <person name="Bloem J."/>
            <person name="LaButti K."/>
            <person name="Salamov A."/>
            <person name="Andreopoulos B."/>
            <person name="Baker S."/>
            <person name="Barry K."/>
            <person name="Bills G."/>
            <person name="Bluhm B."/>
            <person name="Cannon C."/>
            <person name="Castanera R."/>
            <person name="Culley D."/>
            <person name="Daum C."/>
            <person name="Ezra D."/>
            <person name="Gonzalez J."/>
            <person name="Henrissat B."/>
            <person name="Kuo A."/>
            <person name="Liang C."/>
            <person name="Lipzen A."/>
            <person name="Lutzoni F."/>
            <person name="Magnuson J."/>
            <person name="Mondo S."/>
            <person name="Nolan M."/>
            <person name="Ohm R."/>
            <person name="Pangilinan J."/>
            <person name="Park H.-J."/>
            <person name="Ramirez L."/>
            <person name="Alfaro M."/>
            <person name="Sun H."/>
            <person name="Tritt A."/>
            <person name="Yoshinaga Y."/>
            <person name="Zwiers L.-H."/>
            <person name="Turgeon B."/>
            <person name="Goodwin S."/>
            <person name="Spatafora J."/>
            <person name="Crous P."/>
            <person name="Grigoriev I."/>
        </authorList>
    </citation>
    <scope>NUCLEOTIDE SEQUENCE [LARGE SCALE GENOMIC DNA]</scope>
    <source>
        <strain evidence="3">CBS 304.66</strain>
    </source>
</reference>
<dbReference type="AlphaFoldDB" id="A0A9P4JZY1"/>
<evidence type="ECO:0000313" key="2">
    <source>
        <dbReference type="EMBL" id="KAF2260047.1"/>
    </source>
</evidence>
<protein>
    <recommendedName>
        <fullName evidence="4">Glycoside hydrolase family 93 protein</fullName>
    </recommendedName>
</protein>
<dbReference type="Gene3D" id="2.120.10.10">
    <property type="match status" value="1"/>
</dbReference>
<keyword evidence="1" id="KW-0732">Signal</keyword>
<evidence type="ECO:0008006" key="4">
    <source>
        <dbReference type="Google" id="ProtNLM"/>
    </source>
</evidence>
<dbReference type="Proteomes" id="UP000800093">
    <property type="component" value="Unassembled WGS sequence"/>
</dbReference>
<dbReference type="CDD" id="cd15482">
    <property type="entry name" value="Sialidase_non-viral"/>
    <property type="match status" value="1"/>
</dbReference>
<dbReference type="InterPro" id="IPR036278">
    <property type="entry name" value="Sialidase_sf"/>
</dbReference>
<dbReference type="OrthoDB" id="2739686at2759"/>
<proteinExistence type="predicted"/>
<dbReference type="SUPFAM" id="SSF50939">
    <property type="entry name" value="Sialidases"/>
    <property type="match status" value="1"/>
</dbReference>
<evidence type="ECO:0000256" key="1">
    <source>
        <dbReference type="SAM" id="SignalP"/>
    </source>
</evidence>
<gene>
    <name evidence="2" type="ORF">CC78DRAFT_590762</name>
</gene>
<keyword evidence="3" id="KW-1185">Reference proteome</keyword>
<sequence>MHFIRDLQLWFSFVFSLAIAQAPQKSGNRVRFGAGNYPRTTRLADVSLLRIYGYTAKGSRSIITIKSTNNGGPWEDLGRVFVGPSDAKDLGNLFVHKLANSRVLAAFRSHDRSIGDHPWSYYRIIVFESTESDRKLAIFEVGMGNSRFKLATVCTKDDGATWSLLSRSDIYEAPGKAAGEPQIIRIGNALVADFGTNEDGGEWPRGTIKLLVSRDGANTWGDKATVNGTSSAWAEMVGLDNSSFLVLYDAGDGHIRILFKNSYFTIL</sequence>
<feature type="chain" id="PRO_5040244073" description="Glycoside hydrolase family 93 protein" evidence="1">
    <location>
        <begin position="21"/>
        <end position="267"/>
    </location>
</feature>
<evidence type="ECO:0000313" key="3">
    <source>
        <dbReference type="Proteomes" id="UP000800093"/>
    </source>
</evidence>
<organism evidence="2 3">
    <name type="scientific">Lojkania enalia</name>
    <dbReference type="NCBI Taxonomy" id="147567"/>
    <lineage>
        <taxon>Eukaryota</taxon>
        <taxon>Fungi</taxon>
        <taxon>Dikarya</taxon>
        <taxon>Ascomycota</taxon>
        <taxon>Pezizomycotina</taxon>
        <taxon>Dothideomycetes</taxon>
        <taxon>Pleosporomycetidae</taxon>
        <taxon>Pleosporales</taxon>
        <taxon>Pleosporales incertae sedis</taxon>
        <taxon>Lojkania</taxon>
    </lineage>
</organism>
<comment type="caution">
    <text evidence="2">The sequence shown here is derived from an EMBL/GenBank/DDBJ whole genome shotgun (WGS) entry which is preliminary data.</text>
</comment>
<feature type="signal peptide" evidence="1">
    <location>
        <begin position="1"/>
        <end position="20"/>
    </location>
</feature>
<name>A0A9P4JZY1_9PLEO</name>
<dbReference type="EMBL" id="ML986690">
    <property type="protein sequence ID" value="KAF2260047.1"/>
    <property type="molecule type" value="Genomic_DNA"/>
</dbReference>
<accession>A0A9P4JZY1</accession>